<keyword evidence="3 9" id="KW-0813">Transport</keyword>
<evidence type="ECO:0000256" key="5">
    <source>
        <dbReference type="ARBA" id="ARBA00022597"/>
    </source>
</evidence>
<evidence type="ECO:0000313" key="12">
    <source>
        <dbReference type="Proteomes" id="UP000184035"/>
    </source>
</evidence>
<keyword evidence="12" id="KW-1185">Reference proteome</keyword>
<evidence type="ECO:0000256" key="4">
    <source>
        <dbReference type="ARBA" id="ARBA00022475"/>
    </source>
</evidence>
<evidence type="ECO:0000256" key="7">
    <source>
        <dbReference type="ARBA" id="ARBA00022989"/>
    </source>
</evidence>
<feature type="transmembrane region" description="Helical" evidence="9">
    <location>
        <begin position="159"/>
        <end position="177"/>
    </location>
</feature>
<dbReference type="OrthoDB" id="9794684at2"/>
<dbReference type="Gene3D" id="1.10.3720.10">
    <property type="entry name" value="MetI-like"/>
    <property type="match status" value="1"/>
</dbReference>
<keyword evidence="8 9" id="KW-0472">Membrane</keyword>
<dbReference type="SUPFAM" id="SSF161098">
    <property type="entry name" value="MetI-like"/>
    <property type="match status" value="1"/>
</dbReference>
<dbReference type="AlphaFoldDB" id="A0A1M4XAR3"/>
<organism evidence="11 12">
    <name type="scientific">Clostridium fallax</name>
    <dbReference type="NCBI Taxonomy" id="1533"/>
    <lineage>
        <taxon>Bacteria</taxon>
        <taxon>Bacillati</taxon>
        <taxon>Bacillota</taxon>
        <taxon>Clostridia</taxon>
        <taxon>Eubacteriales</taxon>
        <taxon>Clostridiaceae</taxon>
        <taxon>Clostridium</taxon>
    </lineage>
</organism>
<dbReference type="GO" id="GO:0042956">
    <property type="term" value="P:maltodextrin transmembrane transport"/>
    <property type="evidence" value="ECO:0007669"/>
    <property type="project" value="TreeGrafter"/>
</dbReference>
<feature type="transmembrane region" description="Helical" evidence="9">
    <location>
        <begin position="215"/>
        <end position="237"/>
    </location>
</feature>
<evidence type="ECO:0000256" key="8">
    <source>
        <dbReference type="ARBA" id="ARBA00023136"/>
    </source>
</evidence>
<feature type="transmembrane region" description="Helical" evidence="9">
    <location>
        <begin position="261"/>
        <end position="281"/>
    </location>
</feature>
<dbReference type="InterPro" id="IPR050901">
    <property type="entry name" value="BP-dep_ABC_trans_perm"/>
</dbReference>
<evidence type="ECO:0000256" key="6">
    <source>
        <dbReference type="ARBA" id="ARBA00022692"/>
    </source>
</evidence>
<comment type="subcellular location">
    <subcellularLocation>
        <location evidence="1 9">Cell membrane</location>
        <topology evidence="1 9">Multi-pass membrane protein</topology>
    </subcellularLocation>
</comment>
<evidence type="ECO:0000313" key="11">
    <source>
        <dbReference type="EMBL" id="SHE90628.1"/>
    </source>
</evidence>
<keyword evidence="7 9" id="KW-1133">Transmembrane helix</keyword>
<protein>
    <submittedName>
        <fullName evidence="11">Carbohydrate ABC transporter membrane protein 2, CUT1 family</fullName>
    </submittedName>
</protein>
<reference evidence="11 12" key="1">
    <citation type="submission" date="2016-11" db="EMBL/GenBank/DDBJ databases">
        <authorList>
            <person name="Jaros S."/>
            <person name="Januszkiewicz K."/>
            <person name="Wedrychowicz H."/>
        </authorList>
    </citation>
    <scope>NUCLEOTIDE SEQUENCE [LARGE SCALE GENOMIC DNA]</scope>
    <source>
        <strain evidence="11 12">DSM 2631</strain>
    </source>
</reference>
<feature type="transmembrane region" description="Helical" evidence="9">
    <location>
        <begin position="94"/>
        <end position="116"/>
    </location>
</feature>
<sequence>MQAIQAKINKKAFKSSGEYKKKLSPADKRNLWFGRIFIWIMIVLTIFPVIAVVSASMAKGQAFNQTTLFPKEWTLDNYVKVLTETDFLIWLKNSLILCTCVSVIQLLLTLPASFAFSKLKFRGRKSGLMFLLILQMFPTMMALPAILGIAYRLEAMDNMFALILILCGGSAYNIWLLKGYMDGVPNDLMEAAYVDGATTWQVFTRITVPLTRNMLIVIFLFTFIGTYSEFVFTSALMKAPENQTIATGLKSFITNNFSANWTQYSAAAIMASFPLVILFVCSQKYIAEGLVAGSVKG</sequence>
<dbReference type="PANTHER" id="PTHR32243">
    <property type="entry name" value="MALTOSE TRANSPORT SYSTEM PERMEASE-RELATED"/>
    <property type="match status" value="1"/>
</dbReference>
<dbReference type="EMBL" id="FQVM01000017">
    <property type="protein sequence ID" value="SHE90628.1"/>
    <property type="molecule type" value="Genomic_DNA"/>
</dbReference>
<evidence type="ECO:0000256" key="2">
    <source>
        <dbReference type="ARBA" id="ARBA00009047"/>
    </source>
</evidence>
<evidence type="ECO:0000256" key="1">
    <source>
        <dbReference type="ARBA" id="ARBA00004651"/>
    </source>
</evidence>
<evidence type="ECO:0000259" key="10">
    <source>
        <dbReference type="PROSITE" id="PS50928"/>
    </source>
</evidence>
<dbReference type="GO" id="GO:0005886">
    <property type="term" value="C:plasma membrane"/>
    <property type="evidence" value="ECO:0007669"/>
    <property type="project" value="UniProtKB-SubCell"/>
</dbReference>
<name>A0A1M4XAR3_9CLOT</name>
<dbReference type="Pfam" id="PF00528">
    <property type="entry name" value="BPD_transp_1"/>
    <property type="match status" value="1"/>
</dbReference>
<accession>A0A1M4XAR3</accession>
<keyword evidence="5" id="KW-0762">Sugar transport</keyword>
<dbReference type="GO" id="GO:0015423">
    <property type="term" value="F:ABC-type maltose transporter activity"/>
    <property type="evidence" value="ECO:0007669"/>
    <property type="project" value="TreeGrafter"/>
</dbReference>
<keyword evidence="6 9" id="KW-0812">Transmembrane</keyword>
<dbReference type="STRING" id="1533.SAMN05443638_11711"/>
<dbReference type="CDD" id="cd06261">
    <property type="entry name" value="TM_PBP2"/>
    <property type="match status" value="1"/>
</dbReference>
<dbReference type="PANTHER" id="PTHR32243:SF50">
    <property type="entry name" value="MALTOSE_MALTODEXTRIN TRANSPORT SYSTEM PERMEASE PROTEIN MALG"/>
    <property type="match status" value="1"/>
</dbReference>
<evidence type="ECO:0000256" key="3">
    <source>
        <dbReference type="ARBA" id="ARBA00022448"/>
    </source>
</evidence>
<feature type="transmembrane region" description="Helical" evidence="9">
    <location>
        <begin position="128"/>
        <end position="153"/>
    </location>
</feature>
<dbReference type="InterPro" id="IPR000515">
    <property type="entry name" value="MetI-like"/>
</dbReference>
<evidence type="ECO:0000256" key="9">
    <source>
        <dbReference type="RuleBase" id="RU363032"/>
    </source>
</evidence>
<dbReference type="InterPro" id="IPR035906">
    <property type="entry name" value="MetI-like_sf"/>
</dbReference>
<gene>
    <name evidence="11" type="ORF">SAMN05443638_11711</name>
</gene>
<keyword evidence="4" id="KW-1003">Cell membrane</keyword>
<proteinExistence type="inferred from homology"/>
<comment type="similarity">
    <text evidence="2">Belongs to the binding-protein-dependent transport system permease family. MalFG subfamily.</text>
</comment>
<feature type="domain" description="ABC transmembrane type-1" evidence="10">
    <location>
        <begin position="91"/>
        <end position="282"/>
    </location>
</feature>
<dbReference type="Proteomes" id="UP000184035">
    <property type="component" value="Unassembled WGS sequence"/>
</dbReference>
<feature type="transmembrane region" description="Helical" evidence="9">
    <location>
        <begin position="36"/>
        <end position="58"/>
    </location>
</feature>
<dbReference type="PROSITE" id="PS50928">
    <property type="entry name" value="ABC_TM1"/>
    <property type="match status" value="1"/>
</dbReference>